<keyword evidence="4" id="KW-1185">Reference proteome</keyword>
<dbReference type="PIRSF" id="PIRSF015921">
    <property type="entry name" value="FA_sphinglp_des"/>
    <property type="match status" value="1"/>
</dbReference>
<organism evidence="3 4">
    <name type="scientific">Niabella yanshanensis</name>
    <dbReference type="NCBI Taxonomy" id="577386"/>
    <lineage>
        <taxon>Bacteria</taxon>
        <taxon>Pseudomonadati</taxon>
        <taxon>Bacteroidota</taxon>
        <taxon>Chitinophagia</taxon>
        <taxon>Chitinophagales</taxon>
        <taxon>Chitinophagaceae</taxon>
        <taxon>Niabella</taxon>
    </lineage>
</organism>
<keyword evidence="3" id="KW-0560">Oxidoreductase</keyword>
<dbReference type="PANTHER" id="PTHR19353:SF19">
    <property type="entry name" value="DELTA(5) FATTY ACID DESATURASE C-RELATED"/>
    <property type="match status" value="1"/>
</dbReference>
<dbReference type="PANTHER" id="PTHR19353">
    <property type="entry name" value="FATTY ACID DESATURASE 2"/>
    <property type="match status" value="1"/>
</dbReference>
<feature type="domain" description="Fatty acid desaturase" evidence="2">
    <location>
        <begin position="21"/>
        <end position="294"/>
    </location>
</feature>
<name>A0ABZ0WA81_9BACT</name>
<gene>
    <name evidence="3" type="ORF">U0035_04485</name>
</gene>
<feature type="transmembrane region" description="Helical" evidence="1">
    <location>
        <begin position="186"/>
        <end position="207"/>
    </location>
</feature>
<dbReference type="Pfam" id="PF00487">
    <property type="entry name" value="FA_desaturase"/>
    <property type="match status" value="1"/>
</dbReference>
<dbReference type="InterPro" id="IPR012171">
    <property type="entry name" value="Fatty_acid_desaturase"/>
</dbReference>
<evidence type="ECO:0000259" key="2">
    <source>
        <dbReference type="Pfam" id="PF00487"/>
    </source>
</evidence>
<feature type="transmembrane region" description="Helical" evidence="1">
    <location>
        <begin position="20"/>
        <end position="42"/>
    </location>
</feature>
<accession>A0ABZ0WA81</accession>
<dbReference type="EMBL" id="CP139960">
    <property type="protein sequence ID" value="WQD39402.1"/>
    <property type="molecule type" value="Genomic_DNA"/>
</dbReference>
<sequence length="320" mass="37045">MLSLYFVPLGIICFGGISQIWQLFALFILSGLGMAGIGMGIMHDALHGSYSKSKTLNKWMGYTMNLIGASDEVWKLQHNVLHHSFTNIEEHDDDINAPFFLRFSPHAKRNRLHPYQHYYVWLFYGLSTISWITSKDFIRLNRYRKLGLIKGKAEYKRLLLRIIFWKFIYFSYVLVLPLLLTSLAPWIVILAFLSMHFVTGLCISIVFQTAHVMPDTSYPLPDGAGKLEHERLVHQLTTTCNFAPRSKWFSWLIGGLNFQIEHHLFPHISHVHYRHLAPIVKKTTEEFGIPYYSYSTFFSAIKSHGIMLRQLGSMPCKPTT</sequence>
<evidence type="ECO:0000313" key="4">
    <source>
        <dbReference type="Proteomes" id="UP001325680"/>
    </source>
</evidence>
<dbReference type="RefSeq" id="WP_114788850.1">
    <property type="nucleotide sequence ID" value="NZ_CP139960.1"/>
</dbReference>
<dbReference type="Proteomes" id="UP001325680">
    <property type="component" value="Chromosome"/>
</dbReference>
<keyword evidence="1" id="KW-0472">Membrane</keyword>
<keyword evidence="1" id="KW-1133">Transmembrane helix</keyword>
<protein>
    <submittedName>
        <fullName evidence="3">Acyl-CoA desaturase</fullName>
        <ecNumber evidence="3">1.14.19.-</ecNumber>
    </submittedName>
</protein>
<dbReference type="CDD" id="cd03506">
    <property type="entry name" value="Delta6-FADS-like"/>
    <property type="match status" value="1"/>
</dbReference>
<feature type="transmembrane region" description="Helical" evidence="1">
    <location>
        <begin position="158"/>
        <end position="180"/>
    </location>
</feature>
<dbReference type="GO" id="GO:0016491">
    <property type="term" value="F:oxidoreductase activity"/>
    <property type="evidence" value="ECO:0007669"/>
    <property type="project" value="UniProtKB-KW"/>
</dbReference>
<keyword evidence="1" id="KW-0812">Transmembrane</keyword>
<dbReference type="InterPro" id="IPR005804">
    <property type="entry name" value="FA_desaturase_dom"/>
</dbReference>
<proteinExistence type="predicted"/>
<feature type="transmembrane region" description="Helical" evidence="1">
    <location>
        <begin position="118"/>
        <end position="138"/>
    </location>
</feature>
<reference evidence="3 4" key="1">
    <citation type="submission" date="2023-12" db="EMBL/GenBank/DDBJ databases">
        <title>Genome sequencing and assembly of bacterial species from a model synthetic community.</title>
        <authorList>
            <person name="Hogle S.L."/>
        </authorList>
    </citation>
    <scope>NUCLEOTIDE SEQUENCE [LARGE SCALE GENOMIC DNA]</scope>
    <source>
        <strain evidence="3 4">HAMBI_3031</strain>
    </source>
</reference>
<dbReference type="EC" id="1.14.19.-" evidence="3"/>
<evidence type="ECO:0000256" key="1">
    <source>
        <dbReference type="SAM" id="Phobius"/>
    </source>
</evidence>
<evidence type="ECO:0000313" key="3">
    <source>
        <dbReference type="EMBL" id="WQD39402.1"/>
    </source>
</evidence>